<dbReference type="SUPFAM" id="SSF51905">
    <property type="entry name" value="FAD/NAD(P)-binding domain"/>
    <property type="match status" value="1"/>
</dbReference>
<evidence type="ECO:0000313" key="5">
    <source>
        <dbReference type="Proteomes" id="UP001275440"/>
    </source>
</evidence>
<reference evidence="4 5" key="1">
    <citation type="submission" date="2019-10" db="EMBL/GenBank/DDBJ databases">
        <title>Draft Genome Assembly of Rhodococcus zopfii DSM44189.</title>
        <authorList>
            <person name="Sutton J.M."/>
            <person name="Akob D.M."/>
            <person name="Bushman T.J."/>
        </authorList>
    </citation>
    <scope>NUCLEOTIDE SEQUENCE [LARGE SCALE GENOMIC DNA]</scope>
    <source>
        <strain evidence="4 5">DSM 44189</strain>
    </source>
</reference>
<dbReference type="PRINTS" id="PR00420">
    <property type="entry name" value="RNGMNOXGNASE"/>
</dbReference>
<dbReference type="NCBIfam" id="NF006002">
    <property type="entry name" value="PRK08132.1"/>
    <property type="match status" value="1"/>
</dbReference>
<evidence type="ECO:0000256" key="1">
    <source>
        <dbReference type="ARBA" id="ARBA00023002"/>
    </source>
</evidence>
<name>A0ABU3WQL0_9NOCA</name>
<sequence>MSTYYQPRKYPASSFESMQPTDEALPVAIVGGGPIGMAAALGLAQRGIPVTIIEAADQVSFGSRAICISRHSLEAAARLGYGAELEQIVLPWVGGRSFYRDQQVLHFRMPLRDFDVRPPMINVSQSEYEQIVVDTIERNPLITLYWSASIAGILRGDDEVTLEIDTADGKRHLRARWVVAADGGRSRMRELAGLRLEGTNYEGRYVIADIHWESELPAERMVWFDPPSNPGSTIIMHKQPKNIWRIDYQLDPSEDAEIETQEEAIRARITKHLDWLQNDLPWTLEWHGFYSARALALHDFTHDRILFAGDAAHLVPIFGVRGLNSGMEDAETLAWQLAAVIHGNAEPALLQAYSVERHHAWEQNVANAGKSTLIMSPGSHGHRTTRDAVLALAVNRPEFGHLINPRQSSATHARISPLTWPVAEGVTGVLPGDPVDDRKVRVVTAAGTVDSSLNVVRGTGFAVLGVGLDADGSSALAAAAAELGAALSPESVRAVLVGGAVGGAPADVTVLDAPDLIEALGARAGEAFVIRPDGLVLCRVPVAGLSGVADALRTGTAPDGPAVPARPADALTDDEERRENVWLGLSAAIDQADESDREGFLTRLALVLGSQVGRREFEEAVAAAADTSPVRVAELTPQA</sequence>
<dbReference type="PANTHER" id="PTHR43476">
    <property type="entry name" value="3-(3-HYDROXY-PHENYL)PROPIONATE/3-HYDROXYCINNAMIC ACID HYDROXYLASE"/>
    <property type="match status" value="1"/>
</dbReference>
<dbReference type="Gene3D" id="3.50.50.60">
    <property type="entry name" value="FAD/NAD(P)-binding domain"/>
    <property type="match status" value="1"/>
</dbReference>
<accession>A0ABU3WQL0</accession>
<gene>
    <name evidence="4" type="ORF">F8M49_14655</name>
</gene>
<keyword evidence="5" id="KW-1185">Reference proteome</keyword>
<comment type="caution">
    <text evidence="4">The sequence shown here is derived from an EMBL/GenBank/DDBJ whole genome shotgun (WGS) entry which is preliminary data.</text>
</comment>
<dbReference type="Pfam" id="PF01494">
    <property type="entry name" value="FAD_binding_3"/>
    <property type="match status" value="1"/>
</dbReference>
<dbReference type="InterPro" id="IPR002938">
    <property type="entry name" value="FAD-bd"/>
</dbReference>
<evidence type="ECO:0000259" key="3">
    <source>
        <dbReference type="Pfam" id="PF01494"/>
    </source>
</evidence>
<dbReference type="EMBL" id="WBMO01000001">
    <property type="protein sequence ID" value="MDV2476276.1"/>
    <property type="molecule type" value="Genomic_DNA"/>
</dbReference>
<protein>
    <submittedName>
        <fullName evidence="4">FAD-dependent oxidoreductase</fullName>
    </submittedName>
</protein>
<dbReference type="InterPro" id="IPR036188">
    <property type="entry name" value="FAD/NAD-bd_sf"/>
</dbReference>
<evidence type="ECO:0000256" key="2">
    <source>
        <dbReference type="SAM" id="MobiDB-lite"/>
    </source>
</evidence>
<evidence type="ECO:0000313" key="4">
    <source>
        <dbReference type="EMBL" id="MDV2476276.1"/>
    </source>
</evidence>
<feature type="domain" description="FAD-binding" evidence="3">
    <location>
        <begin position="26"/>
        <end position="367"/>
    </location>
</feature>
<dbReference type="Proteomes" id="UP001275440">
    <property type="component" value="Unassembled WGS sequence"/>
</dbReference>
<dbReference type="InterPro" id="IPR050631">
    <property type="entry name" value="PheA/TfdB_FAD_monoxygenase"/>
</dbReference>
<organism evidence="4 5">
    <name type="scientific">Rhodococcus zopfii</name>
    <dbReference type="NCBI Taxonomy" id="43772"/>
    <lineage>
        <taxon>Bacteria</taxon>
        <taxon>Bacillati</taxon>
        <taxon>Actinomycetota</taxon>
        <taxon>Actinomycetes</taxon>
        <taxon>Mycobacteriales</taxon>
        <taxon>Nocardiaceae</taxon>
        <taxon>Rhodococcus</taxon>
    </lineage>
</organism>
<proteinExistence type="predicted"/>
<dbReference type="Gene3D" id="3.30.70.2450">
    <property type="match status" value="1"/>
</dbReference>
<keyword evidence="1" id="KW-0560">Oxidoreductase</keyword>
<feature type="region of interest" description="Disordered" evidence="2">
    <location>
        <begin position="555"/>
        <end position="575"/>
    </location>
</feature>
<dbReference type="PANTHER" id="PTHR43476:SF3">
    <property type="entry name" value="FAD-BINDING MONOOXYGENASE"/>
    <property type="match status" value="1"/>
</dbReference>